<dbReference type="Gene3D" id="3.40.1800.20">
    <property type="match status" value="1"/>
</dbReference>
<feature type="domain" description="ZAD" evidence="5">
    <location>
        <begin position="54"/>
        <end position="130"/>
    </location>
</feature>
<proteinExistence type="predicted"/>
<feature type="binding site" evidence="2">
    <location>
        <position position="106"/>
    </location>
    <ligand>
        <name>Zn(2+)</name>
        <dbReference type="ChEBI" id="CHEBI:29105"/>
    </ligand>
</feature>
<dbReference type="InterPro" id="IPR013087">
    <property type="entry name" value="Znf_C2H2_type"/>
</dbReference>
<dbReference type="SMART" id="SM00355">
    <property type="entry name" value="ZnF_C2H2"/>
    <property type="match status" value="2"/>
</dbReference>
<organism evidence="6 7">
    <name type="scientific">Aedes albopictus</name>
    <name type="common">Asian tiger mosquito</name>
    <name type="synonym">Stegomyia albopicta</name>
    <dbReference type="NCBI Taxonomy" id="7160"/>
    <lineage>
        <taxon>Eukaryota</taxon>
        <taxon>Metazoa</taxon>
        <taxon>Ecdysozoa</taxon>
        <taxon>Arthropoda</taxon>
        <taxon>Hexapoda</taxon>
        <taxon>Insecta</taxon>
        <taxon>Pterygota</taxon>
        <taxon>Neoptera</taxon>
        <taxon>Endopterygota</taxon>
        <taxon>Diptera</taxon>
        <taxon>Nematocera</taxon>
        <taxon>Culicoidea</taxon>
        <taxon>Culicidae</taxon>
        <taxon>Culicinae</taxon>
        <taxon>Aedini</taxon>
        <taxon>Aedes</taxon>
        <taxon>Stegomyia</taxon>
    </lineage>
</organism>
<sequence length="590" mass="64167">MAKRRRGGHHKAKANLAKARAAAQSATRSATSITSTFATPKVHPASNDCYPLNKLCRLCLLSNTNMEPIFPYAGDKRLAEKIFQCTNLQIKENPEQGIPNSICGQCKKQLDLCYEFRLLCWKNDEILHNLHAILSPHQKVAYRPPQLQTQILSATRSNPVVQVQKLNLNSIVTPMAPRRGRVVRKSFGEISLSQLYSPSRYGQKGLNAKPQFTKELVVRLTPLSSTLLNKYKKAAAAAAAKKVTQTKAAMKSFPQAIKPRGRPPKEEVKVKSKPPKVNANIIKAKAKVAQAKAKAKANAAKAKAAMKAKAEKKQAKAAASAAAKKHKAKRADSSVPPKKRKQNFETAPPTVATATCVLCTQTFSSVKGLSRHMAVHENNRKSNSVFNCNICKKEYLKGNQFREHLDSVEHLGNVARNEADEGDVSILPDGVEPEVSILPDDDDERILPDDSSNAGANVSMESTINTDPEVEEITDHEGPAPEIRSQPSPDANDSSQPEEPSQLDESTEPDCIEISDKQVNDEQPPAPVISAAREASPIPVESESSRDGSGAQQGEDCSTNNAENLFNGSAADALNASRRVTFSDITEIVD</sequence>
<keyword evidence="7" id="KW-1185">Reference proteome</keyword>
<keyword evidence="2" id="KW-0479">Metal-binding</keyword>
<dbReference type="InterPro" id="IPR012934">
    <property type="entry name" value="Znf_AD"/>
</dbReference>
<dbReference type="Pfam" id="PF07776">
    <property type="entry name" value="zf-AD"/>
    <property type="match status" value="1"/>
</dbReference>
<dbReference type="PROSITE" id="PS50157">
    <property type="entry name" value="ZINC_FINGER_C2H2_2"/>
    <property type="match status" value="2"/>
</dbReference>
<dbReference type="SUPFAM" id="SSF57667">
    <property type="entry name" value="beta-beta-alpha zinc fingers"/>
    <property type="match status" value="1"/>
</dbReference>
<feature type="binding site" evidence="2">
    <location>
        <position position="103"/>
    </location>
    <ligand>
        <name>Zn(2+)</name>
        <dbReference type="ChEBI" id="CHEBI:29105"/>
    </ligand>
</feature>
<feature type="binding site" evidence="2">
    <location>
        <position position="59"/>
    </location>
    <ligand>
        <name>Zn(2+)</name>
        <dbReference type="ChEBI" id="CHEBI:29105"/>
    </ligand>
</feature>
<evidence type="ECO:0000313" key="7">
    <source>
        <dbReference type="Proteomes" id="UP000069940"/>
    </source>
</evidence>
<dbReference type="RefSeq" id="XP_029718882.1">
    <property type="nucleotide sequence ID" value="XM_029863022.2"/>
</dbReference>
<reference evidence="6" key="2">
    <citation type="submission" date="2025-05" db="UniProtKB">
        <authorList>
            <consortium name="EnsemblMetazoa"/>
        </authorList>
    </citation>
    <scope>IDENTIFICATION</scope>
    <source>
        <strain evidence="6">Foshan</strain>
    </source>
</reference>
<name>A0ABM2A6W4_AEDAL</name>
<dbReference type="Proteomes" id="UP000069940">
    <property type="component" value="Unassembled WGS sequence"/>
</dbReference>
<feature type="domain" description="C2H2-type" evidence="4">
    <location>
        <begin position="354"/>
        <end position="381"/>
    </location>
</feature>
<feature type="region of interest" description="Disordered" evidence="3">
    <location>
        <begin position="420"/>
        <end position="590"/>
    </location>
</feature>
<evidence type="ECO:0000259" key="4">
    <source>
        <dbReference type="PROSITE" id="PS50157"/>
    </source>
</evidence>
<dbReference type="Gene3D" id="3.30.160.60">
    <property type="entry name" value="Classic Zinc Finger"/>
    <property type="match status" value="1"/>
</dbReference>
<dbReference type="SMART" id="SM00868">
    <property type="entry name" value="zf-AD"/>
    <property type="match status" value="1"/>
</dbReference>
<dbReference type="PROSITE" id="PS51915">
    <property type="entry name" value="ZAD"/>
    <property type="match status" value="1"/>
</dbReference>
<dbReference type="InterPro" id="IPR036236">
    <property type="entry name" value="Znf_C2H2_sf"/>
</dbReference>
<feature type="binding site" evidence="2">
    <location>
        <position position="56"/>
    </location>
    <ligand>
        <name>Zn(2+)</name>
        <dbReference type="ChEBI" id="CHEBI:29105"/>
    </ligand>
</feature>
<dbReference type="PROSITE" id="PS00028">
    <property type="entry name" value="ZINC_FINGER_C2H2_1"/>
    <property type="match status" value="2"/>
</dbReference>
<evidence type="ECO:0008006" key="8">
    <source>
        <dbReference type="Google" id="ProtNLM"/>
    </source>
</evidence>
<feature type="domain" description="C2H2-type" evidence="4">
    <location>
        <begin position="386"/>
        <end position="415"/>
    </location>
</feature>
<feature type="compositionally biased region" description="Polar residues" evidence="3">
    <location>
        <begin position="550"/>
        <end position="567"/>
    </location>
</feature>
<dbReference type="SUPFAM" id="SSF57716">
    <property type="entry name" value="Glucocorticoid receptor-like (DNA-binding domain)"/>
    <property type="match status" value="1"/>
</dbReference>
<reference evidence="7" key="1">
    <citation type="journal article" date="2015" name="Proc. Natl. Acad. Sci. U.S.A.">
        <title>Genome sequence of the Asian Tiger mosquito, Aedes albopictus, reveals insights into its biology, genetics, and evolution.</title>
        <authorList>
            <person name="Chen X.G."/>
            <person name="Jiang X."/>
            <person name="Gu J."/>
            <person name="Xu M."/>
            <person name="Wu Y."/>
            <person name="Deng Y."/>
            <person name="Zhang C."/>
            <person name="Bonizzoni M."/>
            <person name="Dermauw W."/>
            <person name="Vontas J."/>
            <person name="Armbruster P."/>
            <person name="Huang X."/>
            <person name="Yang Y."/>
            <person name="Zhang H."/>
            <person name="He W."/>
            <person name="Peng H."/>
            <person name="Liu Y."/>
            <person name="Wu K."/>
            <person name="Chen J."/>
            <person name="Lirakis M."/>
            <person name="Topalis P."/>
            <person name="Van Leeuwen T."/>
            <person name="Hall A.B."/>
            <person name="Jiang X."/>
            <person name="Thorpe C."/>
            <person name="Mueller R.L."/>
            <person name="Sun C."/>
            <person name="Waterhouse R.M."/>
            <person name="Yan G."/>
            <person name="Tu Z.J."/>
            <person name="Fang X."/>
            <person name="James A.A."/>
        </authorList>
    </citation>
    <scope>NUCLEOTIDE SEQUENCE [LARGE SCALE GENOMIC DNA]</scope>
    <source>
        <strain evidence="7">Foshan</strain>
    </source>
</reference>
<evidence type="ECO:0000256" key="2">
    <source>
        <dbReference type="PROSITE-ProRule" id="PRU01263"/>
    </source>
</evidence>
<dbReference type="EnsemblMetazoa" id="AALFPA23_025046.R37326">
    <property type="protein sequence ID" value="AALFPA23_025046.P37326"/>
    <property type="gene ID" value="AALFPA23_025046"/>
</dbReference>
<evidence type="ECO:0000256" key="3">
    <source>
        <dbReference type="SAM" id="MobiDB-lite"/>
    </source>
</evidence>
<evidence type="ECO:0000256" key="1">
    <source>
        <dbReference type="PROSITE-ProRule" id="PRU00042"/>
    </source>
</evidence>
<keyword evidence="1" id="KW-0863">Zinc-finger</keyword>
<feature type="region of interest" description="Disordered" evidence="3">
    <location>
        <begin position="307"/>
        <end position="346"/>
    </location>
</feature>
<accession>A0ABM2A6W4</accession>
<protein>
    <recommendedName>
        <fullName evidence="8">C2H2-type domain-containing protein</fullName>
    </recommendedName>
</protein>
<evidence type="ECO:0000259" key="5">
    <source>
        <dbReference type="PROSITE" id="PS51915"/>
    </source>
</evidence>
<feature type="compositionally biased region" description="Acidic residues" evidence="3">
    <location>
        <begin position="501"/>
        <end position="513"/>
    </location>
</feature>
<evidence type="ECO:0000313" key="6">
    <source>
        <dbReference type="EnsemblMetazoa" id="AALFPA23_025046.P37326"/>
    </source>
</evidence>
<feature type="compositionally biased region" description="Polar residues" evidence="3">
    <location>
        <begin position="485"/>
        <end position="499"/>
    </location>
</feature>
<keyword evidence="2" id="KW-0862">Zinc</keyword>
<dbReference type="GeneID" id="115261406"/>
<feature type="compositionally biased region" description="Polar residues" evidence="3">
    <location>
        <begin position="451"/>
        <end position="466"/>
    </location>
</feature>